<feature type="compositionally biased region" description="Basic residues" evidence="1">
    <location>
        <begin position="80"/>
        <end position="89"/>
    </location>
</feature>
<sequence>MQITRVATGAGMPHGKGHSNSWKDFSISEYSGTTYRGGYVYYSCSRKFSSEKKEAKSLGTSKTQQTPSAPNSSKLGLDKRKAKSLHKKTKVKKFKKLMASVDVRTTVYKKPKEENYIQRI</sequence>
<comment type="caution">
    <text evidence="2">The sequence shown here is derived from an EMBL/GenBank/DDBJ whole genome shotgun (WGS) entry which is preliminary data.</text>
</comment>
<keyword evidence="3" id="KW-1185">Reference proteome</keyword>
<evidence type="ECO:0000256" key="1">
    <source>
        <dbReference type="SAM" id="MobiDB-lite"/>
    </source>
</evidence>
<feature type="region of interest" description="Disordered" evidence="1">
    <location>
        <begin position="53"/>
        <end position="89"/>
    </location>
</feature>
<evidence type="ECO:0000313" key="3">
    <source>
        <dbReference type="Proteomes" id="UP001212123"/>
    </source>
</evidence>
<name>A0ABT5A5A7_9CYAN</name>
<reference evidence="2 3" key="1">
    <citation type="submission" date="2023-01" db="EMBL/GenBank/DDBJ databases">
        <title>Genomes from the Australian National Cyanobacteria Reference Collection.</title>
        <authorList>
            <person name="Willis A."/>
            <person name="Lee E.M.F."/>
        </authorList>
    </citation>
    <scope>NUCLEOTIDE SEQUENCE [LARGE SCALE GENOMIC DNA]</scope>
    <source>
        <strain evidence="2 3">CS-537/01</strain>
    </source>
</reference>
<dbReference type="RefSeq" id="WP_271805156.1">
    <property type="nucleotide sequence ID" value="NZ_JAQMTU010000040.1"/>
</dbReference>
<gene>
    <name evidence="2" type="ORF">PN492_07320</name>
</gene>
<dbReference type="EMBL" id="JAQMTU010000040">
    <property type="protein sequence ID" value="MDB9486357.1"/>
    <property type="molecule type" value="Genomic_DNA"/>
</dbReference>
<feature type="region of interest" description="Disordered" evidence="1">
    <location>
        <begin position="1"/>
        <end position="24"/>
    </location>
</feature>
<dbReference type="Proteomes" id="UP001212123">
    <property type="component" value="Unassembled WGS sequence"/>
</dbReference>
<accession>A0ABT5A5A7</accession>
<feature type="compositionally biased region" description="Polar residues" evidence="1">
    <location>
        <begin position="58"/>
        <end position="74"/>
    </location>
</feature>
<evidence type="ECO:0000313" key="2">
    <source>
        <dbReference type="EMBL" id="MDB9486357.1"/>
    </source>
</evidence>
<organism evidence="2 3">
    <name type="scientific">Dolichospermum circinale CS-537/01</name>
    <dbReference type="NCBI Taxonomy" id="3021739"/>
    <lineage>
        <taxon>Bacteria</taxon>
        <taxon>Bacillati</taxon>
        <taxon>Cyanobacteriota</taxon>
        <taxon>Cyanophyceae</taxon>
        <taxon>Nostocales</taxon>
        <taxon>Aphanizomenonaceae</taxon>
        <taxon>Dolichospermum</taxon>
        <taxon>Dolichospermum circinale</taxon>
    </lineage>
</organism>
<proteinExistence type="predicted"/>
<protein>
    <submittedName>
        <fullName evidence="2">Uncharacterized protein</fullName>
    </submittedName>
</protein>